<sequence>MTSETTVRPELKLNITEILESAQLPALPQTAIALLELSQDASNGPQEFARPIEADPGLMGQILKFVNSSYFGFSREISSIKQALALVGVRTIKNFALWSAVFSLVPDPKFGPFKLQMLWQDSLRRAVFARHIGKAIKLSNAEDLFAAALLQDMAIPLLLKELPEHYESLIARRTLEKVRLSTLERELFGWDHADAAAALARSWGLPEVFATLIERHSNFEVLVDSKPPALDAACVALAALLPSCQDEQWSEHPEFLRGLKRLSASSYDSLRTIIADTDKVFAEFAPVMKLPVPDRSLSDWLDV</sequence>
<dbReference type="PROSITE" id="PS51833">
    <property type="entry name" value="HDOD"/>
    <property type="match status" value="1"/>
</dbReference>
<dbReference type="Gene3D" id="1.10.3210.10">
    <property type="entry name" value="Hypothetical protein af1432"/>
    <property type="match status" value="1"/>
</dbReference>
<protein>
    <submittedName>
        <fullName evidence="2">HDOD domain protein</fullName>
    </submittedName>
</protein>
<name>A0A518G0Q9_9BACT</name>
<organism evidence="2 3">
    <name type="scientific">Aureliella helgolandensis</name>
    <dbReference type="NCBI Taxonomy" id="2527968"/>
    <lineage>
        <taxon>Bacteria</taxon>
        <taxon>Pseudomonadati</taxon>
        <taxon>Planctomycetota</taxon>
        <taxon>Planctomycetia</taxon>
        <taxon>Pirellulales</taxon>
        <taxon>Pirellulaceae</taxon>
        <taxon>Aureliella</taxon>
    </lineage>
</organism>
<reference evidence="2 3" key="1">
    <citation type="submission" date="2019-02" db="EMBL/GenBank/DDBJ databases">
        <title>Deep-cultivation of Planctomycetes and their phenomic and genomic characterization uncovers novel biology.</title>
        <authorList>
            <person name="Wiegand S."/>
            <person name="Jogler M."/>
            <person name="Boedeker C."/>
            <person name="Pinto D."/>
            <person name="Vollmers J."/>
            <person name="Rivas-Marin E."/>
            <person name="Kohn T."/>
            <person name="Peeters S.H."/>
            <person name="Heuer A."/>
            <person name="Rast P."/>
            <person name="Oberbeckmann S."/>
            <person name="Bunk B."/>
            <person name="Jeske O."/>
            <person name="Meyerdierks A."/>
            <person name="Storesund J.E."/>
            <person name="Kallscheuer N."/>
            <person name="Luecker S."/>
            <person name="Lage O.M."/>
            <person name="Pohl T."/>
            <person name="Merkel B.J."/>
            <person name="Hornburger P."/>
            <person name="Mueller R.-W."/>
            <person name="Bruemmer F."/>
            <person name="Labrenz M."/>
            <person name="Spormann A.M."/>
            <person name="Op den Camp H."/>
            <person name="Overmann J."/>
            <person name="Amann R."/>
            <person name="Jetten M.S.M."/>
            <person name="Mascher T."/>
            <person name="Medema M.H."/>
            <person name="Devos D.P."/>
            <person name="Kaster A.-K."/>
            <person name="Ovreas L."/>
            <person name="Rohde M."/>
            <person name="Galperin M.Y."/>
            <person name="Jogler C."/>
        </authorList>
    </citation>
    <scope>NUCLEOTIDE SEQUENCE [LARGE SCALE GENOMIC DNA]</scope>
    <source>
        <strain evidence="2 3">Q31a</strain>
    </source>
</reference>
<dbReference type="PANTHER" id="PTHR33525:SF3">
    <property type="entry name" value="RIBONUCLEASE Y"/>
    <property type="match status" value="1"/>
</dbReference>
<dbReference type="SUPFAM" id="SSF109604">
    <property type="entry name" value="HD-domain/PDEase-like"/>
    <property type="match status" value="1"/>
</dbReference>
<dbReference type="PANTHER" id="PTHR33525">
    <property type="match status" value="1"/>
</dbReference>
<dbReference type="InterPro" id="IPR013976">
    <property type="entry name" value="HDOD"/>
</dbReference>
<dbReference type="RefSeq" id="WP_145073366.1">
    <property type="nucleotide sequence ID" value="NZ_CP036298.1"/>
</dbReference>
<dbReference type="Pfam" id="PF08668">
    <property type="entry name" value="HDOD"/>
    <property type="match status" value="1"/>
</dbReference>
<proteinExistence type="predicted"/>
<evidence type="ECO:0000313" key="2">
    <source>
        <dbReference type="EMBL" id="QDV22195.1"/>
    </source>
</evidence>
<dbReference type="EMBL" id="CP036298">
    <property type="protein sequence ID" value="QDV22195.1"/>
    <property type="molecule type" value="Genomic_DNA"/>
</dbReference>
<dbReference type="Proteomes" id="UP000318017">
    <property type="component" value="Chromosome"/>
</dbReference>
<keyword evidence="3" id="KW-1185">Reference proteome</keyword>
<gene>
    <name evidence="2" type="ORF">Q31a_04780</name>
</gene>
<dbReference type="AlphaFoldDB" id="A0A518G0Q9"/>
<evidence type="ECO:0000313" key="3">
    <source>
        <dbReference type="Proteomes" id="UP000318017"/>
    </source>
</evidence>
<dbReference type="OrthoDB" id="9784953at2"/>
<feature type="domain" description="HDOD" evidence="1">
    <location>
        <begin position="24"/>
        <end position="219"/>
    </location>
</feature>
<dbReference type="KEGG" id="ahel:Q31a_04780"/>
<evidence type="ECO:0000259" key="1">
    <source>
        <dbReference type="PROSITE" id="PS51833"/>
    </source>
</evidence>
<accession>A0A518G0Q9</accession>
<dbReference type="InterPro" id="IPR052340">
    <property type="entry name" value="RNase_Y/CdgJ"/>
</dbReference>